<organism evidence="1 2">
    <name type="scientific">Deinococcus ficus</name>
    <dbReference type="NCBI Taxonomy" id="317577"/>
    <lineage>
        <taxon>Bacteria</taxon>
        <taxon>Thermotogati</taxon>
        <taxon>Deinococcota</taxon>
        <taxon>Deinococci</taxon>
        <taxon>Deinococcales</taxon>
        <taxon>Deinococcaceae</taxon>
        <taxon>Deinococcus</taxon>
    </lineage>
</organism>
<proteinExistence type="predicted"/>
<geneLocation type="plasmid" evidence="2">
    <name>pdfi1</name>
</geneLocation>
<gene>
    <name evidence="1" type="ORF">DFI_15800</name>
</gene>
<dbReference type="Proteomes" id="UP000259030">
    <property type="component" value="Plasmid pDFI1"/>
</dbReference>
<keyword evidence="1" id="KW-0614">Plasmid</keyword>
<accession>A0A221T153</accession>
<keyword evidence="2" id="KW-1185">Reference proteome</keyword>
<protein>
    <submittedName>
        <fullName evidence="1">Uncharacterized protein</fullName>
    </submittedName>
</protein>
<sequence>MLEEVRRLSDLVHCSTVPVIINGRDVTTHPDTVRTWTHVTDEAWIQAKEHGPLKVYNMGTLVAELSSYRAGCSGVVVTKPGHALALNMARNDILDAEDGLRRRLKRLLKEIGQERTRSATRLSESDLRRFTADVATLNADFEQYQKLRLFTDAAGKNLPIGRLITSLQETGVLTLHSAEHASLSRRAMDNRLATVLDVRTLERWNVDSLDELVGVLTRYSEHAWNFRVSGAYGHAQALKAARVEPDLTKAVPQLRGFYALSPEVKGYPRAVMVGLREIGRDVQMTAWRYRKEQDGPAPGLGRPFTERRVKAGQSDLADVWTDGEKNVVVHESRLEGVKTVRDVERLVLDVLQVVLPGGSTMVGAPDDTAAETLVRFLEAEPRVTEWTLRVVRALVGEAQRLNVKVPHRLLHLLGTAEGVEDQAERVAVVN</sequence>
<dbReference type="AlphaFoldDB" id="A0A221T153"/>
<name>A0A221T153_9DEIO</name>
<dbReference type="EMBL" id="CP021082">
    <property type="protein sequence ID" value="ASN82632.1"/>
    <property type="molecule type" value="Genomic_DNA"/>
</dbReference>
<dbReference type="KEGG" id="dfc:DFI_15800"/>
<reference evidence="1 2" key="1">
    <citation type="submission" date="2017-05" db="EMBL/GenBank/DDBJ databases">
        <title>The complete genome sequence of Deinococcus ficus isolated from the rhizosphere of the Ficus religiosa L. in Taiwan.</title>
        <authorList>
            <person name="Wu K.-M."/>
            <person name="Liao T.-L."/>
            <person name="Liu Y.-M."/>
            <person name="Young C.-C."/>
            <person name="Tsai S.-F."/>
        </authorList>
    </citation>
    <scope>NUCLEOTIDE SEQUENCE [LARGE SCALE GENOMIC DNA]</scope>
    <source>
        <strain evidence="1 2">CC-FR2-10</strain>
        <plasmid evidence="2">pdfi1</plasmid>
    </source>
</reference>
<evidence type="ECO:0000313" key="1">
    <source>
        <dbReference type="EMBL" id="ASN82632.1"/>
    </source>
</evidence>
<evidence type="ECO:0000313" key="2">
    <source>
        <dbReference type="Proteomes" id="UP000259030"/>
    </source>
</evidence>